<dbReference type="InterPro" id="IPR017441">
    <property type="entry name" value="Protein_kinase_ATP_BS"/>
</dbReference>
<accession>A0AAD8HVQ2</accession>
<keyword evidence="7 14" id="KW-0547">Nucleotide-binding</keyword>
<evidence type="ECO:0000256" key="3">
    <source>
        <dbReference type="ARBA" id="ARBA00022679"/>
    </source>
</evidence>
<dbReference type="InterPro" id="IPR002902">
    <property type="entry name" value="GNK2"/>
</dbReference>
<evidence type="ECO:0000256" key="13">
    <source>
        <dbReference type="ARBA" id="ARBA00023180"/>
    </source>
</evidence>
<dbReference type="FunFam" id="3.30.430.20:FF:000002">
    <property type="entry name" value="Cysteine-rich receptor-like protein kinase 10"/>
    <property type="match status" value="1"/>
</dbReference>
<organism evidence="19 20">
    <name type="scientific">Heracleum sosnowskyi</name>
    <dbReference type="NCBI Taxonomy" id="360622"/>
    <lineage>
        <taxon>Eukaryota</taxon>
        <taxon>Viridiplantae</taxon>
        <taxon>Streptophyta</taxon>
        <taxon>Embryophyta</taxon>
        <taxon>Tracheophyta</taxon>
        <taxon>Spermatophyta</taxon>
        <taxon>Magnoliopsida</taxon>
        <taxon>eudicotyledons</taxon>
        <taxon>Gunneridae</taxon>
        <taxon>Pentapetalae</taxon>
        <taxon>asterids</taxon>
        <taxon>campanulids</taxon>
        <taxon>Apiales</taxon>
        <taxon>Apiaceae</taxon>
        <taxon>Apioideae</taxon>
        <taxon>apioid superclade</taxon>
        <taxon>Tordylieae</taxon>
        <taxon>Tordyliinae</taxon>
        <taxon>Heracleum</taxon>
    </lineage>
</organism>
<dbReference type="GO" id="GO:0042742">
    <property type="term" value="P:defense response to bacterium"/>
    <property type="evidence" value="ECO:0007669"/>
    <property type="project" value="TreeGrafter"/>
</dbReference>
<feature type="signal peptide" evidence="16">
    <location>
        <begin position="1"/>
        <end position="26"/>
    </location>
</feature>
<evidence type="ECO:0008006" key="21">
    <source>
        <dbReference type="Google" id="ProtNLM"/>
    </source>
</evidence>
<evidence type="ECO:0000256" key="15">
    <source>
        <dbReference type="SAM" id="Phobius"/>
    </source>
</evidence>
<evidence type="ECO:0000256" key="10">
    <source>
        <dbReference type="ARBA" id="ARBA00022989"/>
    </source>
</evidence>
<dbReference type="InterPro" id="IPR000719">
    <property type="entry name" value="Prot_kinase_dom"/>
</dbReference>
<feature type="binding site" evidence="14">
    <location>
        <position position="410"/>
    </location>
    <ligand>
        <name>ATP</name>
        <dbReference type="ChEBI" id="CHEBI:30616"/>
    </ligand>
</feature>
<evidence type="ECO:0000256" key="12">
    <source>
        <dbReference type="ARBA" id="ARBA00023170"/>
    </source>
</evidence>
<keyword evidence="2" id="KW-0723">Serine/threonine-protein kinase</keyword>
<dbReference type="Pfam" id="PF01657">
    <property type="entry name" value="Stress-antifung"/>
    <property type="match status" value="2"/>
</dbReference>
<evidence type="ECO:0000313" key="20">
    <source>
        <dbReference type="Proteomes" id="UP001237642"/>
    </source>
</evidence>
<keyword evidence="20" id="KW-1185">Reference proteome</keyword>
<comment type="subcellular location">
    <subcellularLocation>
        <location evidence="1">Membrane</location>
        <topology evidence="1">Single-pass membrane protein</topology>
    </subcellularLocation>
</comment>
<evidence type="ECO:0000256" key="1">
    <source>
        <dbReference type="ARBA" id="ARBA00004167"/>
    </source>
</evidence>
<dbReference type="Pfam" id="PF07714">
    <property type="entry name" value="PK_Tyr_Ser-Thr"/>
    <property type="match status" value="2"/>
</dbReference>
<evidence type="ECO:0000259" key="18">
    <source>
        <dbReference type="PROSITE" id="PS51473"/>
    </source>
</evidence>
<keyword evidence="11 15" id="KW-0472">Membrane</keyword>
<dbReference type="Proteomes" id="UP001237642">
    <property type="component" value="Unassembled WGS sequence"/>
</dbReference>
<dbReference type="SUPFAM" id="SSF56112">
    <property type="entry name" value="Protein kinase-like (PK-like)"/>
    <property type="match status" value="1"/>
</dbReference>
<evidence type="ECO:0000256" key="7">
    <source>
        <dbReference type="ARBA" id="ARBA00022741"/>
    </source>
</evidence>
<dbReference type="GO" id="GO:0005524">
    <property type="term" value="F:ATP binding"/>
    <property type="evidence" value="ECO:0007669"/>
    <property type="project" value="UniProtKB-UniRule"/>
</dbReference>
<sequence>MGSCNKKVAQFMLCCCLVIIVPCSASAPEYMYHICRNRTDNQFNSLTTYKSNSLFEANNSFFQDNRKVLLSKLASNAAENHGYYNCNTGQNFTEHSASKLQLTSRSTLYGFSLCQGDLLPKDCEECVTTATEDIQSKCPIQTFGVIWYAECMVRYDSKLISTSFSEEDEGSVAYLWNTQNVTDEDQFQRVLGNSLDTITIRASEGIPLNSQTTKSFALTTANLSSQETLYALAQCRPDLPEAACSRCLRVAINFFQYHNNSIGGRIFIPSCTVRYEMYPFYRNIAIEPSPPDVINQLPPTTVAAPISLPRPTGNGGVSSKVIVAIVAPVFASLLIFLVYWNVVRKAKIKGASPQQESGDDEITTIESLQFELDIIKAATNDFSPDNKIGAGGFGDVFKGVLANGDEIAVKRLSKSSCQGSREFQNEVVLVAKLQHKNLVRLLGFCLQEDEKILVYEYIPNKSLDNILFDPERQRQLDWPSRCKIILGIARGILGGEQTQGSTNRVVGTFGYMSPEYVMHGKFSSKSDIFSFGVLVLEIISGKKNSSFYQSDRGAEDLLSYTWKQWKHGTPLEVMDPSLIDSYSSDEVLRCIQIGLLCVQEAVDARPFVAWVLMMLDSQSVSIALPKRPPYFCSSTSESQALEVLISDQRTNNSKTRYVDDSSITEVYAR</sequence>
<feature type="domain" description="Gnk2-homologous" evidence="18">
    <location>
        <begin position="44"/>
        <end position="160"/>
    </location>
</feature>
<evidence type="ECO:0000256" key="8">
    <source>
        <dbReference type="ARBA" id="ARBA00022777"/>
    </source>
</evidence>
<evidence type="ECO:0000259" key="17">
    <source>
        <dbReference type="PROSITE" id="PS50011"/>
    </source>
</evidence>
<dbReference type="GO" id="GO:0005886">
    <property type="term" value="C:plasma membrane"/>
    <property type="evidence" value="ECO:0007669"/>
    <property type="project" value="TreeGrafter"/>
</dbReference>
<evidence type="ECO:0000256" key="5">
    <source>
        <dbReference type="ARBA" id="ARBA00022729"/>
    </source>
</evidence>
<dbReference type="AlphaFoldDB" id="A0AAD8HVQ2"/>
<dbReference type="EMBL" id="JAUIZM010000007">
    <property type="protein sequence ID" value="KAK1373601.1"/>
    <property type="molecule type" value="Genomic_DNA"/>
</dbReference>
<feature type="transmembrane region" description="Helical" evidence="15">
    <location>
        <begin position="321"/>
        <end position="342"/>
    </location>
</feature>
<keyword evidence="6" id="KW-0677">Repeat</keyword>
<keyword evidence="3" id="KW-0808">Transferase</keyword>
<evidence type="ECO:0000256" key="9">
    <source>
        <dbReference type="ARBA" id="ARBA00022840"/>
    </source>
</evidence>
<keyword evidence="10 15" id="KW-1133">Transmembrane helix</keyword>
<keyword evidence="5 16" id="KW-0732">Signal</keyword>
<gene>
    <name evidence="19" type="ORF">POM88_029794</name>
</gene>
<dbReference type="InterPro" id="IPR011009">
    <property type="entry name" value="Kinase-like_dom_sf"/>
</dbReference>
<keyword evidence="12" id="KW-0675">Receptor</keyword>
<name>A0AAD8HVQ2_9APIA</name>
<reference evidence="19" key="1">
    <citation type="submission" date="2023-02" db="EMBL/GenBank/DDBJ databases">
        <title>Genome of toxic invasive species Heracleum sosnowskyi carries increased number of genes despite the absence of recent whole-genome duplications.</title>
        <authorList>
            <person name="Schelkunov M."/>
            <person name="Shtratnikova V."/>
            <person name="Makarenko M."/>
            <person name="Klepikova A."/>
            <person name="Omelchenko D."/>
            <person name="Novikova G."/>
            <person name="Obukhova E."/>
            <person name="Bogdanov V."/>
            <person name="Penin A."/>
            <person name="Logacheva M."/>
        </authorList>
    </citation>
    <scope>NUCLEOTIDE SEQUENCE</scope>
    <source>
        <strain evidence="19">Hsosn_3</strain>
        <tissue evidence="19">Leaf</tissue>
    </source>
</reference>
<evidence type="ECO:0000313" key="19">
    <source>
        <dbReference type="EMBL" id="KAK1373601.1"/>
    </source>
</evidence>
<keyword evidence="8" id="KW-0418">Kinase</keyword>
<feature type="domain" description="Gnk2-homologous" evidence="18">
    <location>
        <begin position="169"/>
        <end position="280"/>
    </location>
</feature>
<keyword evidence="13" id="KW-0325">Glycoprotein</keyword>
<dbReference type="PANTHER" id="PTHR27002:SF1050">
    <property type="entry name" value="CYSTEINE-RICH RECEPTOR-LIKE PROTEIN KINASE 5"/>
    <property type="match status" value="1"/>
</dbReference>
<dbReference type="PROSITE" id="PS00107">
    <property type="entry name" value="PROTEIN_KINASE_ATP"/>
    <property type="match status" value="1"/>
</dbReference>
<dbReference type="Gene3D" id="1.10.510.10">
    <property type="entry name" value="Transferase(Phosphotransferase) domain 1"/>
    <property type="match status" value="1"/>
</dbReference>
<dbReference type="GO" id="GO:0004674">
    <property type="term" value="F:protein serine/threonine kinase activity"/>
    <property type="evidence" value="ECO:0007669"/>
    <property type="project" value="UniProtKB-KW"/>
</dbReference>
<feature type="chain" id="PRO_5042101012" description="Cysteine-rich receptor-like protein kinase 25" evidence="16">
    <location>
        <begin position="27"/>
        <end position="669"/>
    </location>
</feature>
<keyword evidence="9 14" id="KW-0067">ATP-binding</keyword>
<evidence type="ECO:0000256" key="11">
    <source>
        <dbReference type="ARBA" id="ARBA00023136"/>
    </source>
</evidence>
<dbReference type="InterPro" id="IPR038408">
    <property type="entry name" value="GNK2_sf"/>
</dbReference>
<evidence type="ECO:0000256" key="4">
    <source>
        <dbReference type="ARBA" id="ARBA00022692"/>
    </source>
</evidence>
<dbReference type="PROSITE" id="PS51473">
    <property type="entry name" value="GNK2"/>
    <property type="match status" value="2"/>
</dbReference>
<evidence type="ECO:0000256" key="6">
    <source>
        <dbReference type="ARBA" id="ARBA00022737"/>
    </source>
</evidence>
<reference evidence="19" key="2">
    <citation type="submission" date="2023-05" db="EMBL/GenBank/DDBJ databases">
        <authorList>
            <person name="Schelkunov M.I."/>
        </authorList>
    </citation>
    <scope>NUCLEOTIDE SEQUENCE</scope>
    <source>
        <strain evidence="19">Hsosn_3</strain>
        <tissue evidence="19">Leaf</tissue>
    </source>
</reference>
<dbReference type="Gene3D" id="3.30.200.20">
    <property type="entry name" value="Phosphorylase Kinase, domain 1"/>
    <property type="match status" value="1"/>
</dbReference>
<proteinExistence type="predicted"/>
<dbReference type="Gene3D" id="3.30.430.20">
    <property type="entry name" value="Gnk2 domain, C-X8-C-X2-C motif"/>
    <property type="match status" value="2"/>
</dbReference>
<keyword evidence="4 15" id="KW-0812">Transmembrane</keyword>
<protein>
    <recommendedName>
        <fullName evidence="21">Cysteine-rich receptor-like protein kinase 25</fullName>
    </recommendedName>
</protein>
<feature type="domain" description="Protein kinase" evidence="17">
    <location>
        <begin position="382"/>
        <end position="669"/>
    </location>
</feature>
<dbReference type="FunFam" id="1.10.510.10:FF:001722">
    <property type="entry name" value="G-type lectin S-receptor-like serine/threonine-protein kinase B120"/>
    <property type="match status" value="1"/>
</dbReference>
<evidence type="ECO:0000256" key="2">
    <source>
        <dbReference type="ARBA" id="ARBA00022527"/>
    </source>
</evidence>
<dbReference type="PROSITE" id="PS50011">
    <property type="entry name" value="PROTEIN_KINASE_DOM"/>
    <property type="match status" value="1"/>
</dbReference>
<dbReference type="InterPro" id="IPR001245">
    <property type="entry name" value="Ser-Thr/Tyr_kinase_cat_dom"/>
</dbReference>
<evidence type="ECO:0000256" key="14">
    <source>
        <dbReference type="PROSITE-ProRule" id="PRU10141"/>
    </source>
</evidence>
<dbReference type="CDD" id="cd23509">
    <property type="entry name" value="Gnk2-like"/>
    <property type="match status" value="2"/>
</dbReference>
<dbReference type="PANTHER" id="PTHR27002">
    <property type="entry name" value="RECEPTOR-LIKE SERINE/THREONINE-PROTEIN KINASE SD1-8"/>
    <property type="match status" value="1"/>
</dbReference>
<evidence type="ECO:0000256" key="16">
    <source>
        <dbReference type="SAM" id="SignalP"/>
    </source>
</evidence>
<dbReference type="FunFam" id="3.30.200.20:FF:000727">
    <property type="entry name" value="Cysteine-rich RLK (RECEPTOR-like protein kinase) 23"/>
    <property type="match status" value="1"/>
</dbReference>
<comment type="caution">
    <text evidence="19">The sequence shown here is derived from an EMBL/GenBank/DDBJ whole genome shotgun (WGS) entry which is preliminary data.</text>
</comment>